<sequence>MDSEYYTDLSIIVVVLFSCGFSILYWRIWLRIWKCLKNCFQPERLWGILKNCCRYVLRLPRRAYYAFYRRMDTSALFTDVSPDDTDRIFEEGNVIYDHNAEVLSQPRDFNEPPIELVPLPGVDHNSTSSVYSSHHDLQQPEVYSPVAYASSHESKEDVLLSGADESLVASRVDDWVAATTEYLTTLFDEDAATTAAA</sequence>
<evidence type="ECO:0000313" key="3">
    <source>
        <dbReference type="Proteomes" id="UP001220324"/>
    </source>
</evidence>
<comment type="caution">
    <text evidence="2">The sequence shown here is derived from an EMBL/GenBank/DDBJ whole genome shotgun (WGS) entry which is preliminary data.</text>
</comment>
<evidence type="ECO:0000256" key="1">
    <source>
        <dbReference type="SAM" id="Phobius"/>
    </source>
</evidence>
<reference evidence="2 3" key="1">
    <citation type="journal article" date="2023" name="IMA Fungus">
        <title>Comparative genomic study of the Penicillium genus elucidates a diverse pangenome and 15 lateral gene transfer events.</title>
        <authorList>
            <person name="Petersen C."/>
            <person name="Sorensen T."/>
            <person name="Nielsen M.R."/>
            <person name="Sondergaard T.E."/>
            <person name="Sorensen J.L."/>
            <person name="Fitzpatrick D.A."/>
            <person name="Frisvad J.C."/>
            <person name="Nielsen K.L."/>
        </authorList>
    </citation>
    <scope>NUCLEOTIDE SEQUENCE [LARGE SCALE GENOMIC DNA]</scope>
    <source>
        <strain evidence="2 3">IBT 35679</strain>
    </source>
</reference>
<dbReference type="AlphaFoldDB" id="A0AAD6CIL8"/>
<dbReference type="Proteomes" id="UP001220324">
    <property type="component" value="Unassembled WGS sequence"/>
</dbReference>
<dbReference type="EMBL" id="JAQIZZ010000008">
    <property type="protein sequence ID" value="KAJ5524186.1"/>
    <property type="molecule type" value="Genomic_DNA"/>
</dbReference>
<proteinExistence type="predicted"/>
<evidence type="ECO:0000313" key="2">
    <source>
        <dbReference type="EMBL" id="KAJ5524186.1"/>
    </source>
</evidence>
<accession>A0AAD6CIL8</accession>
<gene>
    <name evidence="2" type="ORF">N7494_010836</name>
</gene>
<keyword evidence="1" id="KW-0472">Membrane</keyword>
<name>A0AAD6CIL8_9EURO</name>
<keyword evidence="1" id="KW-1133">Transmembrane helix</keyword>
<protein>
    <submittedName>
        <fullName evidence="2">Uncharacterized protein</fullName>
    </submittedName>
</protein>
<organism evidence="2 3">
    <name type="scientific">Penicillium frequentans</name>
    <dbReference type="NCBI Taxonomy" id="3151616"/>
    <lineage>
        <taxon>Eukaryota</taxon>
        <taxon>Fungi</taxon>
        <taxon>Dikarya</taxon>
        <taxon>Ascomycota</taxon>
        <taxon>Pezizomycotina</taxon>
        <taxon>Eurotiomycetes</taxon>
        <taxon>Eurotiomycetidae</taxon>
        <taxon>Eurotiales</taxon>
        <taxon>Aspergillaceae</taxon>
        <taxon>Penicillium</taxon>
    </lineage>
</organism>
<feature type="transmembrane region" description="Helical" evidence="1">
    <location>
        <begin position="6"/>
        <end position="26"/>
    </location>
</feature>
<keyword evidence="3" id="KW-1185">Reference proteome</keyword>
<keyword evidence="1" id="KW-0812">Transmembrane</keyword>